<protein>
    <submittedName>
        <fullName evidence="1">Uncharacterized protein</fullName>
    </submittedName>
</protein>
<dbReference type="Proteomes" id="UP001634394">
    <property type="component" value="Unassembled WGS sequence"/>
</dbReference>
<dbReference type="AlphaFoldDB" id="A0ABD3TLJ7"/>
<reference evidence="1 2" key="1">
    <citation type="submission" date="2024-11" db="EMBL/GenBank/DDBJ databases">
        <title>Chromosome-level genome assembly of the freshwater bivalve Anodonta woodiana.</title>
        <authorList>
            <person name="Chen X."/>
        </authorList>
    </citation>
    <scope>NUCLEOTIDE SEQUENCE [LARGE SCALE GENOMIC DNA]</scope>
    <source>
        <strain evidence="1">MN2024</strain>
        <tissue evidence="1">Gills</tissue>
    </source>
</reference>
<evidence type="ECO:0000313" key="1">
    <source>
        <dbReference type="EMBL" id="KAL3837481.1"/>
    </source>
</evidence>
<accession>A0ABD3TLJ7</accession>
<keyword evidence="2" id="KW-1185">Reference proteome</keyword>
<comment type="caution">
    <text evidence="1">The sequence shown here is derived from an EMBL/GenBank/DDBJ whole genome shotgun (WGS) entry which is preliminary data.</text>
</comment>
<organism evidence="1 2">
    <name type="scientific">Sinanodonta woodiana</name>
    <name type="common">Chinese pond mussel</name>
    <name type="synonym">Anodonta woodiana</name>
    <dbReference type="NCBI Taxonomy" id="1069815"/>
    <lineage>
        <taxon>Eukaryota</taxon>
        <taxon>Metazoa</taxon>
        <taxon>Spiralia</taxon>
        <taxon>Lophotrochozoa</taxon>
        <taxon>Mollusca</taxon>
        <taxon>Bivalvia</taxon>
        <taxon>Autobranchia</taxon>
        <taxon>Heteroconchia</taxon>
        <taxon>Palaeoheterodonta</taxon>
        <taxon>Unionida</taxon>
        <taxon>Unionoidea</taxon>
        <taxon>Unionidae</taxon>
        <taxon>Unioninae</taxon>
        <taxon>Sinanodonta</taxon>
    </lineage>
</organism>
<gene>
    <name evidence="1" type="ORF">ACJMK2_022835</name>
</gene>
<dbReference type="PANTHER" id="PTHR13333:SF5">
    <property type="entry name" value="M-AAA PROTEASE-INTERACTING PROTEIN 1, MITOCHONDRIAL"/>
    <property type="match status" value="1"/>
</dbReference>
<dbReference type="EMBL" id="JBJQND010000018">
    <property type="protein sequence ID" value="KAL3837481.1"/>
    <property type="molecule type" value="Genomic_DNA"/>
</dbReference>
<dbReference type="PANTHER" id="PTHR13333">
    <property type="entry name" value="M-AAA PROTEASE-INTERACTING PROTEIN 1, MITOCHONDRIAL"/>
    <property type="match status" value="1"/>
</dbReference>
<evidence type="ECO:0000313" key="2">
    <source>
        <dbReference type="Proteomes" id="UP001634394"/>
    </source>
</evidence>
<proteinExistence type="predicted"/>
<name>A0ABD3TLJ7_SINWO</name>
<sequence>MNVQNLFRYQLLKLNFVTKAPDRRKCFDNILTLGSVISHDCFRVEASRHLSSQPISPFSPRKLVTSPVVKCQSAIWRQIRQYHESKSPYISTFSETFRPHLSASLINSFVKNRYFAWFIRHHLEDTFTIDEFKKGALQAVLHASRCLAQGHLDSLQDLVERHVLQKLKILIPVMTKAEQHYLEIREEDILFSFIHHIGVLFDKDDTSKGTRLEIMFGMQYIRGFKQQDLENADRSQMLELIKTNTCICNYRFAREFKSKTESTDWVISDFCQMTSLRAAQV</sequence>